<comment type="caution">
    <text evidence="2">The sequence shown here is derived from an EMBL/GenBank/DDBJ whole genome shotgun (WGS) entry which is preliminary data.</text>
</comment>
<protein>
    <submittedName>
        <fullName evidence="2">Uncharacterized protein</fullName>
    </submittedName>
</protein>
<dbReference type="AlphaFoldDB" id="A0A8H3GGE2"/>
<organism evidence="2 3">
    <name type="scientific">Rhizoctonia solani</name>
    <dbReference type="NCBI Taxonomy" id="456999"/>
    <lineage>
        <taxon>Eukaryota</taxon>
        <taxon>Fungi</taxon>
        <taxon>Dikarya</taxon>
        <taxon>Basidiomycota</taxon>
        <taxon>Agaricomycotina</taxon>
        <taxon>Agaricomycetes</taxon>
        <taxon>Cantharellales</taxon>
        <taxon>Ceratobasidiaceae</taxon>
        <taxon>Rhizoctonia</taxon>
    </lineage>
</organism>
<feature type="region of interest" description="Disordered" evidence="1">
    <location>
        <begin position="33"/>
        <end position="61"/>
    </location>
</feature>
<gene>
    <name evidence="2" type="ORF">RDB_LOCUS141968</name>
</gene>
<name>A0A8H3GGE2_9AGAM</name>
<proteinExistence type="predicted"/>
<evidence type="ECO:0000313" key="2">
    <source>
        <dbReference type="EMBL" id="CAE6448477.1"/>
    </source>
</evidence>
<sequence>MSSPLVIHVFHHHSFSSPMEPVFGPFIPQSSYTMESDSDMDSNPHLSEGFTETDNDTPPETPLRPAMGLGGEDQYTQCVMKQDQNASCARTPVMPAPARFSEPIQIATPNPIRPVPYAIRSFGCSNMDEEDRGYDSEREGRPGFRRFHSFQSLNSGQDKMVAKRPGLPTRAASFMVRQPGEGRSTPTSRSGFRCSPRFRQHEFQYSLRPRQPSPMVPINSNEPAPDIVGCSVEIPTPEEIFGHPLSPEEEAQLWSDLMTCPLESIDVPVPAPIIKDRSNERTGLGLGLPPSVEGDTWRVPTVVPRQPTIDSSPECADTPGISPVLYDDADLSPLTLPQPLISPAMTPWGNWDVFFEVDNRILYALETGTWSDEALTVINPML</sequence>
<evidence type="ECO:0000256" key="1">
    <source>
        <dbReference type="SAM" id="MobiDB-lite"/>
    </source>
</evidence>
<accession>A0A8H3GGE2</accession>
<dbReference type="EMBL" id="CAJMWS010000508">
    <property type="protein sequence ID" value="CAE6448477.1"/>
    <property type="molecule type" value="Genomic_DNA"/>
</dbReference>
<reference evidence="2" key="1">
    <citation type="submission" date="2021-01" db="EMBL/GenBank/DDBJ databases">
        <authorList>
            <person name="Kaushik A."/>
        </authorList>
    </citation>
    <scope>NUCLEOTIDE SEQUENCE</scope>
    <source>
        <strain evidence="2">AG1-1C</strain>
    </source>
</reference>
<evidence type="ECO:0000313" key="3">
    <source>
        <dbReference type="Proteomes" id="UP000663846"/>
    </source>
</evidence>
<dbReference type="Proteomes" id="UP000663846">
    <property type="component" value="Unassembled WGS sequence"/>
</dbReference>